<feature type="domain" description="AB hydrolase-1" evidence="1">
    <location>
        <begin position="72"/>
        <end position="300"/>
    </location>
</feature>
<evidence type="ECO:0000313" key="3">
    <source>
        <dbReference type="Proteomes" id="UP001193081"/>
    </source>
</evidence>
<gene>
    <name evidence="2" type="ORF">EYB53_007650</name>
</gene>
<keyword evidence="3" id="KW-1185">Reference proteome</keyword>
<keyword evidence="2" id="KW-0378">Hydrolase</keyword>
<comment type="caution">
    <text evidence="2">The sequence shown here is derived from an EMBL/GenBank/DDBJ whole genome shotgun (WGS) entry which is preliminary data.</text>
</comment>
<dbReference type="GO" id="GO:0016787">
    <property type="term" value="F:hydrolase activity"/>
    <property type="evidence" value="ECO:0007669"/>
    <property type="project" value="UniProtKB-KW"/>
</dbReference>
<dbReference type="Proteomes" id="UP001193081">
    <property type="component" value="Unassembled WGS sequence"/>
</dbReference>
<dbReference type="RefSeq" id="WP_135477674.1">
    <property type="nucleotide sequence ID" value="NZ_SIJK02000010.1"/>
</dbReference>
<dbReference type="InterPro" id="IPR000073">
    <property type="entry name" value="AB_hydrolase_1"/>
</dbReference>
<protein>
    <submittedName>
        <fullName evidence="2">Alpha/beta hydrolase</fullName>
    </submittedName>
</protein>
<accession>A0ABS4D823</accession>
<dbReference type="PRINTS" id="PR00111">
    <property type="entry name" value="ABHYDROLASE"/>
</dbReference>
<organism evidence="2 3">
    <name type="scientific">Candidatus Chloroploca mongolica</name>
    <dbReference type="NCBI Taxonomy" id="2528176"/>
    <lineage>
        <taxon>Bacteria</taxon>
        <taxon>Bacillati</taxon>
        <taxon>Chloroflexota</taxon>
        <taxon>Chloroflexia</taxon>
        <taxon>Chloroflexales</taxon>
        <taxon>Chloroflexineae</taxon>
        <taxon>Oscillochloridaceae</taxon>
        <taxon>Candidatus Chloroploca</taxon>
    </lineage>
</organism>
<dbReference type="InterPro" id="IPR029058">
    <property type="entry name" value="AB_hydrolase_fold"/>
</dbReference>
<dbReference type="PANTHER" id="PTHR46438">
    <property type="entry name" value="ALPHA/BETA-HYDROLASES SUPERFAMILY PROTEIN"/>
    <property type="match status" value="1"/>
</dbReference>
<dbReference type="Gene3D" id="3.40.50.1820">
    <property type="entry name" value="alpha/beta hydrolase"/>
    <property type="match status" value="1"/>
</dbReference>
<evidence type="ECO:0000259" key="1">
    <source>
        <dbReference type="Pfam" id="PF12697"/>
    </source>
</evidence>
<dbReference type="Pfam" id="PF12697">
    <property type="entry name" value="Abhydrolase_6"/>
    <property type="match status" value="1"/>
</dbReference>
<dbReference type="SUPFAM" id="SSF53474">
    <property type="entry name" value="alpha/beta-Hydrolases"/>
    <property type="match status" value="1"/>
</dbReference>
<dbReference type="PANTHER" id="PTHR46438:SF11">
    <property type="entry name" value="LIPASE-RELATED"/>
    <property type="match status" value="1"/>
</dbReference>
<reference evidence="2 3" key="1">
    <citation type="submission" date="2021-03" db="EMBL/GenBank/DDBJ databases">
        <authorList>
            <person name="Grouzdev D.S."/>
        </authorList>
    </citation>
    <scope>NUCLEOTIDE SEQUENCE [LARGE SCALE GENOMIC DNA]</scope>
    <source>
        <strain evidence="2 3">M50-1</strain>
    </source>
</reference>
<proteinExistence type="predicted"/>
<sequence>MPQITPQQDQAFRRRLEIGGAFSRVLIPLSLGITRRALLRAGVSSHERRLAGILSHYYYAPAHRKAVTSHPLVLIHGIADNALTWAFTMRGMTKIGSVYAVDLPGFGQSGYPPGRRFATIAEQVAVIQALIREVIGQPAILVGNSMGGWVAARVAELSPELTRGIVLLDPGGAQLNGRPSWEHFVATVSVPDFVTVRRIYRQMFGRVPLALYLGQASFRDLFARDAVRQFIEAASEDDFFTSEDLQSISTPTMLIWGDRDRFLPEGSFEFFRDNMPRAELHVLKGSGHLPQREQPRRLVRLVRSFALKQGVPSSGK</sequence>
<name>A0ABS4D823_9CHLR</name>
<dbReference type="EMBL" id="SIJK02000010">
    <property type="protein sequence ID" value="MBP1465577.1"/>
    <property type="molecule type" value="Genomic_DNA"/>
</dbReference>
<evidence type="ECO:0000313" key="2">
    <source>
        <dbReference type="EMBL" id="MBP1465577.1"/>
    </source>
</evidence>